<dbReference type="PANTHER" id="PTHR43537:SF5">
    <property type="entry name" value="UXU OPERON TRANSCRIPTIONAL REGULATOR"/>
    <property type="match status" value="1"/>
</dbReference>
<dbReference type="CDD" id="cd07377">
    <property type="entry name" value="WHTH_GntR"/>
    <property type="match status" value="1"/>
</dbReference>
<dbReference type="SMART" id="SM00345">
    <property type="entry name" value="HTH_GNTR"/>
    <property type="match status" value="1"/>
</dbReference>
<dbReference type="InterPro" id="IPR000524">
    <property type="entry name" value="Tscrpt_reg_HTH_GntR"/>
</dbReference>
<dbReference type="InterPro" id="IPR011711">
    <property type="entry name" value="GntR_C"/>
</dbReference>
<keyword evidence="3" id="KW-0804">Transcription</keyword>
<dbReference type="SMART" id="SM00895">
    <property type="entry name" value="FCD"/>
    <property type="match status" value="1"/>
</dbReference>
<keyword evidence="2" id="KW-0238">DNA-binding</keyword>
<evidence type="ECO:0000313" key="5">
    <source>
        <dbReference type="EMBL" id="MCQ4922645.1"/>
    </source>
</evidence>
<dbReference type="PANTHER" id="PTHR43537">
    <property type="entry name" value="TRANSCRIPTIONAL REGULATOR, GNTR FAMILY"/>
    <property type="match status" value="1"/>
</dbReference>
<feature type="domain" description="HTH gntR-type" evidence="4">
    <location>
        <begin position="11"/>
        <end position="78"/>
    </location>
</feature>
<gene>
    <name evidence="5" type="ORF">NE686_06095</name>
</gene>
<evidence type="ECO:0000259" key="4">
    <source>
        <dbReference type="PROSITE" id="PS50949"/>
    </source>
</evidence>
<evidence type="ECO:0000256" key="3">
    <source>
        <dbReference type="ARBA" id="ARBA00023163"/>
    </source>
</evidence>
<keyword evidence="1" id="KW-0805">Transcription regulation</keyword>
<dbReference type="Pfam" id="PF00392">
    <property type="entry name" value="GntR"/>
    <property type="match status" value="1"/>
</dbReference>
<dbReference type="EMBL" id="JANGAC010000003">
    <property type="protein sequence ID" value="MCQ4922645.1"/>
    <property type="molecule type" value="Genomic_DNA"/>
</dbReference>
<reference evidence="5 6" key="1">
    <citation type="submission" date="2022-06" db="EMBL/GenBank/DDBJ databases">
        <title>Isolation of gut microbiota from human fecal samples.</title>
        <authorList>
            <person name="Pamer E.G."/>
            <person name="Barat B."/>
            <person name="Waligurski E."/>
            <person name="Medina S."/>
            <person name="Paddock L."/>
            <person name="Mostad J."/>
        </authorList>
    </citation>
    <scope>NUCLEOTIDE SEQUENCE [LARGE SCALE GENOMIC DNA]</scope>
    <source>
        <strain evidence="5 6">DFI.7.95</strain>
    </source>
</reference>
<evidence type="ECO:0000256" key="1">
    <source>
        <dbReference type="ARBA" id="ARBA00023015"/>
    </source>
</evidence>
<keyword evidence="6" id="KW-1185">Reference proteome</keyword>
<evidence type="ECO:0000313" key="6">
    <source>
        <dbReference type="Proteomes" id="UP001524478"/>
    </source>
</evidence>
<dbReference type="Proteomes" id="UP001524478">
    <property type="component" value="Unassembled WGS sequence"/>
</dbReference>
<accession>A0ABT1S852</accession>
<dbReference type="PROSITE" id="PS50949">
    <property type="entry name" value="HTH_GNTR"/>
    <property type="match status" value="1"/>
</dbReference>
<comment type="caution">
    <text evidence="5">The sequence shown here is derived from an EMBL/GenBank/DDBJ whole genome shotgun (WGS) entry which is preliminary data.</text>
</comment>
<dbReference type="Pfam" id="PF07729">
    <property type="entry name" value="FCD"/>
    <property type="match status" value="1"/>
</dbReference>
<proteinExistence type="predicted"/>
<organism evidence="5 6">
    <name type="scientific">Tissierella carlieri</name>
    <dbReference type="NCBI Taxonomy" id="689904"/>
    <lineage>
        <taxon>Bacteria</taxon>
        <taxon>Bacillati</taxon>
        <taxon>Bacillota</taxon>
        <taxon>Tissierellia</taxon>
        <taxon>Tissierellales</taxon>
        <taxon>Tissierellaceae</taxon>
        <taxon>Tissierella</taxon>
    </lineage>
</organism>
<evidence type="ECO:0000256" key="2">
    <source>
        <dbReference type="ARBA" id="ARBA00023125"/>
    </source>
</evidence>
<sequence>MRQLPQIKSKGTLAERTYDILKNAIVELELKPGELITEEDISEQLGVSRTPIRSALNRLLHEELIEMIPGKGTFVAQLTKKQIDDLLSIRELLESLSIQLAATLRTEEDLEKIEYILYKQEQSFTGQFKSQQDFLTFDSEFHCLIAEISQNKYLEKQLLQILNNCRRYLNATTIDIIMPDVLKEHKELYEQIKNQDVEKAKLCMQKHIDNIRTRMIENLNYDDIK</sequence>
<dbReference type="RefSeq" id="WP_216558040.1">
    <property type="nucleotide sequence ID" value="NZ_JAHLOH010000027.1"/>
</dbReference>
<protein>
    <submittedName>
        <fullName evidence="5">GntR family transcriptional regulator</fullName>
    </submittedName>
</protein>
<name>A0ABT1S852_9FIRM</name>